<dbReference type="PROSITE" id="PS51207">
    <property type="entry name" value="PXA"/>
    <property type="match status" value="1"/>
</dbReference>
<feature type="region of interest" description="Disordered" evidence="3">
    <location>
        <begin position="25"/>
        <end position="56"/>
    </location>
</feature>
<feature type="compositionally biased region" description="Basic and acidic residues" evidence="3">
    <location>
        <begin position="297"/>
        <end position="312"/>
    </location>
</feature>
<feature type="compositionally biased region" description="Low complexity" evidence="3">
    <location>
        <begin position="29"/>
        <end position="41"/>
    </location>
</feature>
<feature type="domain" description="PXA" evidence="4">
    <location>
        <begin position="100"/>
        <end position="288"/>
    </location>
</feature>
<organism evidence="5 6">
    <name type="scientific">Apiospora hydei</name>
    <dbReference type="NCBI Taxonomy" id="1337664"/>
    <lineage>
        <taxon>Eukaryota</taxon>
        <taxon>Fungi</taxon>
        <taxon>Dikarya</taxon>
        <taxon>Ascomycota</taxon>
        <taxon>Pezizomycotina</taxon>
        <taxon>Sordariomycetes</taxon>
        <taxon>Xylariomycetidae</taxon>
        <taxon>Amphisphaeriales</taxon>
        <taxon>Apiosporaceae</taxon>
        <taxon>Apiospora</taxon>
    </lineage>
</organism>
<reference evidence="5 6" key="1">
    <citation type="submission" date="2023-01" db="EMBL/GenBank/DDBJ databases">
        <title>Analysis of 21 Apiospora genomes using comparative genomics revels a genus with tremendous synthesis potential of carbohydrate active enzymes and secondary metabolites.</title>
        <authorList>
            <person name="Sorensen T."/>
        </authorList>
    </citation>
    <scope>NUCLEOTIDE SEQUENCE [LARGE SCALE GENOMIC DNA]</scope>
    <source>
        <strain evidence="5 6">CBS 114990</strain>
    </source>
</reference>
<gene>
    <name evidence="5" type="ORF">PG997_004301</name>
</gene>
<dbReference type="GeneID" id="92041676"/>
<evidence type="ECO:0000313" key="5">
    <source>
        <dbReference type="EMBL" id="KAK8089340.1"/>
    </source>
</evidence>
<dbReference type="InterPro" id="IPR003114">
    <property type="entry name" value="Phox_assoc"/>
</dbReference>
<comment type="subcellular location">
    <subcellularLocation>
        <location evidence="1">Cytoplasm</location>
    </subcellularLocation>
</comment>
<keyword evidence="6" id="KW-1185">Reference proteome</keyword>
<feature type="compositionally biased region" description="Low complexity" evidence="3">
    <location>
        <begin position="579"/>
        <end position="594"/>
    </location>
</feature>
<sequence length="746" mass="80170">MASTTPRSIQNSAVPTPVNAATIEPTLLAASRSSTPARISSPRPPPPSNLRSARPVPTDFLSDKATIALIRRILCPQNAADRGRSTPVPIEDLLPPLTSRNDVDLQLYAFISIIIRDYVQAWYTKITPDETFVAEIVQIIAHCTRSLEQRLREVDLASLLLDELPELLDAHVRAYRTARSSVARSPIETNHREIYHALCPLPALSPVPKRGDPGSLQSQADNEVAYRQLLVQGLLALLLPTEDLENECLTSLVGQIFSELMIGNLFVNKLSEPWMLWEILIIVTRLADKGSSSDTAGSKRSDGTTGNDRMDGTARGLGSKQPWGSSISRAFWSLIQWGFLAVSLMRAFITTMVQSRSLPPRPPPIAARTLGSKNSADGQKQYDSLADHHFVQTPVKVPIAQFSLWPCLANLLEMGTRMPWLGATLSLLQWGAVRGPGQVAGHDGFIDRLLWHSIQSQLLEPARLPPLLRTIRAAVFPNNAPGTPGLVAPSSDEELAALRRRCASAIWAVVPKMVGRLYFGSSSPFRAGSSSPSPRPSSTDNTGTKVTSGDVDKTSLNAPHLRTGPPITPVANSSESRSKSATLGSSNSSSTKAGPLSSAAMLEASDHAWLAQPGSSRAGNVTSAANSRDFVKRTTAAPGAGNAFVKAGETSGGVAATTASVISKERPPSVTVGVGVDGLGPEVTPLQGHKDDDRILSEIETGILDVFSDAYCNKHLMYGALELILVRLMPELAERGVIDLWEERLS</sequence>
<evidence type="ECO:0000256" key="3">
    <source>
        <dbReference type="SAM" id="MobiDB-lite"/>
    </source>
</evidence>
<feature type="region of interest" description="Disordered" evidence="3">
    <location>
        <begin position="355"/>
        <end position="379"/>
    </location>
</feature>
<dbReference type="Pfam" id="PF02194">
    <property type="entry name" value="PXA"/>
    <property type="match status" value="1"/>
</dbReference>
<evidence type="ECO:0000256" key="1">
    <source>
        <dbReference type="ARBA" id="ARBA00004496"/>
    </source>
</evidence>
<name>A0ABR1X1R4_9PEZI</name>
<feature type="compositionally biased region" description="Low complexity" evidence="3">
    <location>
        <begin position="524"/>
        <end position="538"/>
    </location>
</feature>
<comment type="caution">
    <text evidence="5">The sequence shown here is derived from an EMBL/GenBank/DDBJ whole genome shotgun (WGS) entry which is preliminary data.</text>
</comment>
<dbReference type="PANTHER" id="PTHR22999:SF23">
    <property type="entry name" value="SORTING NEXIN-16"/>
    <property type="match status" value="1"/>
</dbReference>
<proteinExistence type="predicted"/>
<evidence type="ECO:0000313" key="6">
    <source>
        <dbReference type="Proteomes" id="UP001433268"/>
    </source>
</evidence>
<evidence type="ECO:0000259" key="4">
    <source>
        <dbReference type="PROSITE" id="PS51207"/>
    </source>
</evidence>
<dbReference type="Proteomes" id="UP001433268">
    <property type="component" value="Unassembled WGS sequence"/>
</dbReference>
<keyword evidence="2" id="KW-0963">Cytoplasm</keyword>
<evidence type="ECO:0000256" key="2">
    <source>
        <dbReference type="ARBA" id="ARBA00022490"/>
    </source>
</evidence>
<dbReference type="RefSeq" id="XP_066672234.1">
    <property type="nucleotide sequence ID" value="XM_066808616.1"/>
</dbReference>
<accession>A0ABR1X1R4</accession>
<feature type="compositionally biased region" description="Polar residues" evidence="3">
    <location>
        <begin position="1"/>
        <end position="14"/>
    </location>
</feature>
<feature type="region of interest" description="Disordered" evidence="3">
    <location>
        <begin position="1"/>
        <end position="20"/>
    </location>
</feature>
<protein>
    <submittedName>
        <fullName evidence="5">PXA domain-containing protein</fullName>
    </submittedName>
</protein>
<dbReference type="SMART" id="SM00313">
    <property type="entry name" value="PXA"/>
    <property type="match status" value="1"/>
</dbReference>
<feature type="region of interest" description="Disordered" evidence="3">
    <location>
        <begin position="290"/>
        <end position="322"/>
    </location>
</feature>
<dbReference type="InterPro" id="IPR051837">
    <property type="entry name" value="SortingNexin/PXDomain-PKLike"/>
</dbReference>
<dbReference type="PANTHER" id="PTHR22999">
    <property type="entry name" value="PX SERINE/THREONINE KINASE PXK"/>
    <property type="match status" value="1"/>
</dbReference>
<dbReference type="EMBL" id="JAQQWN010000004">
    <property type="protein sequence ID" value="KAK8089340.1"/>
    <property type="molecule type" value="Genomic_DNA"/>
</dbReference>
<feature type="region of interest" description="Disordered" evidence="3">
    <location>
        <begin position="524"/>
        <end position="598"/>
    </location>
</feature>